<sequence>MCLLAFQLQNHPKYKLILMANRDEAYDRPTAPAEFWQDHPDILAGRDLEQMGTWLGVNKQGKIAALTNFRDFSLPIKGKQSRGHIVSSYLQSQTPPREFMEQLHANHDEYTGFNVLAGSSEELFYYSNMEQSIRYLTTGTYGLSNALLDTPWPKVEETKRLLRDYTKTADKIDVDILFEMMQRAEGFPLEQLPDTGAGEELESLLSSIFIASEGYGTRCTTVVLIDSDDRVYFEERTFKNGEFTTTQKFSFEIEEPATS</sequence>
<organism evidence="1 2">
    <name type="scientific">Sporosarcina newyorkensis</name>
    <dbReference type="NCBI Taxonomy" id="759851"/>
    <lineage>
        <taxon>Bacteria</taxon>
        <taxon>Bacillati</taxon>
        <taxon>Bacillota</taxon>
        <taxon>Bacilli</taxon>
        <taxon>Bacillales</taxon>
        <taxon>Caryophanaceae</taxon>
        <taxon>Sporosarcina</taxon>
    </lineage>
</organism>
<keyword evidence="2" id="KW-1185">Reference proteome</keyword>
<gene>
    <name evidence="1" type="ORF">SAMN04244570_0776</name>
</gene>
<accession>A0A1T4XHC0</accession>
<dbReference type="PANTHER" id="PTHR17985:SF8">
    <property type="entry name" value="TRANSPORT AND GOLGI ORGANIZATION PROTEIN 2 HOMOLOG"/>
    <property type="match status" value="1"/>
</dbReference>
<dbReference type="AlphaFoldDB" id="A0A1T4XHC0"/>
<dbReference type="Proteomes" id="UP000190042">
    <property type="component" value="Unassembled WGS sequence"/>
</dbReference>
<dbReference type="Pfam" id="PF05742">
    <property type="entry name" value="TANGO2"/>
    <property type="match status" value="1"/>
</dbReference>
<dbReference type="PANTHER" id="PTHR17985">
    <property type="entry name" value="SER/THR-RICH PROTEIN T10 IN DGCR REGION"/>
    <property type="match status" value="1"/>
</dbReference>
<dbReference type="RefSeq" id="WP_078816607.1">
    <property type="nucleotide sequence ID" value="NZ_FUYJ01000001.1"/>
</dbReference>
<evidence type="ECO:0000313" key="2">
    <source>
        <dbReference type="Proteomes" id="UP000190042"/>
    </source>
</evidence>
<evidence type="ECO:0000313" key="1">
    <source>
        <dbReference type="EMBL" id="SKA89002.1"/>
    </source>
</evidence>
<reference evidence="2" key="1">
    <citation type="submission" date="2017-02" db="EMBL/GenBank/DDBJ databases">
        <authorList>
            <person name="Varghese N."/>
            <person name="Submissions S."/>
        </authorList>
    </citation>
    <scope>NUCLEOTIDE SEQUENCE [LARGE SCALE GENOMIC DNA]</scope>
    <source>
        <strain evidence="2">DSM 23966</strain>
    </source>
</reference>
<proteinExistence type="predicted"/>
<dbReference type="EMBL" id="FUYJ01000001">
    <property type="protein sequence ID" value="SKA89002.1"/>
    <property type="molecule type" value="Genomic_DNA"/>
</dbReference>
<name>A0A1T4XHC0_9BACL</name>
<protein>
    <submittedName>
        <fullName evidence="1">Uncharacterized conserved protein, contains NRDE domain</fullName>
    </submittedName>
</protein>
<dbReference type="InterPro" id="IPR008551">
    <property type="entry name" value="TANGO2"/>
</dbReference>